<evidence type="ECO:0000313" key="2">
    <source>
        <dbReference type="Proteomes" id="UP000016587"/>
    </source>
</evidence>
<protein>
    <submittedName>
        <fullName evidence="1">Uncharacterized protein</fullName>
    </submittedName>
</protein>
<proteinExistence type="predicted"/>
<dbReference type="Proteomes" id="UP000016587">
    <property type="component" value="Chromosome"/>
</dbReference>
<dbReference type="KEGG" id="dgg:DGI_1938"/>
<evidence type="ECO:0000313" key="1">
    <source>
        <dbReference type="EMBL" id="AGW13716.1"/>
    </source>
</evidence>
<dbReference type="AlphaFoldDB" id="T2GC72"/>
<gene>
    <name evidence="1" type="ORF">DGI_1938</name>
</gene>
<reference evidence="1 2" key="1">
    <citation type="journal article" date="2013" name="J. Bacteriol.">
        <title>Roles of HynAB and Ech, the only two hydrogenases found in the model sulfate reducer Desulfovibrio gigas.</title>
        <authorList>
            <person name="Morais-Silva F.O."/>
            <person name="Santos C.I."/>
            <person name="Rodrigues R."/>
            <person name="Pereira I.A."/>
            <person name="Rodrigues-Pousada C."/>
        </authorList>
    </citation>
    <scope>NUCLEOTIDE SEQUENCE [LARGE SCALE GENOMIC DNA]</scope>
    <source>
        <strain evidence="2">ATCC 19364 / DSM 1382 / NCIMB 9332 / VKM B-1759</strain>
    </source>
</reference>
<dbReference type="EMBL" id="CP006585">
    <property type="protein sequence ID" value="AGW13716.1"/>
    <property type="molecule type" value="Genomic_DNA"/>
</dbReference>
<dbReference type="HOGENOM" id="CLU_3042699_0_0_7"/>
<sequence length="54" mass="5919">MNRQDAILMKSKTGHATWRISAAPALHPSFSVLRGSFIHCYFGALRAPSRPPPA</sequence>
<dbReference type="STRING" id="1121448.DGI_1938"/>
<keyword evidence="2" id="KW-1185">Reference proteome</keyword>
<name>T2GC72_MEGG1</name>
<reference evidence="2" key="2">
    <citation type="submission" date="2013-07" db="EMBL/GenBank/DDBJ databases">
        <authorList>
            <person name="Morais-Silva F.O."/>
            <person name="Rezende A.M."/>
            <person name="Pimentel C."/>
            <person name="Resende D.M."/>
            <person name="Santos C.I."/>
            <person name="Clemente C."/>
            <person name="de Oliveira L.M."/>
            <person name="da Silva S.M."/>
            <person name="Costa D.A."/>
            <person name="Varela-Raposo A."/>
            <person name="Horacio E.C.A."/>
            <person name="Matos M."/>
            <person name="Flores O."/>
            <person name="Ruiz J.C."/>
            <person name="Rodrigues-Pousada C."/>
        </authorList>
    </citation>
    <scope>NUCLEOTIDE SEQUENCE [LARGE SCALE GENOMIC DNA]</scope>
    <source>
        <strain evidence="2">ATCC 19364 / DSM 1382 / NCIMB 9332 / VKM B-1759</strain>
    </source>
</reference>
<dbReference type="PATRIC" id="fig|1121448.10.peg.1893"/>
<accession>T2GC72</accession>
<organism evidence="1 2">
    <name type="scientific">Megalodesulfovibrio gigas (strain ATCC 19364 / DSM 1382 / NCIMB 9332 / VKM B-1759)</name>
    <name type="common">Desulfovibrio gigas</name>
    <dbReference type="NCBI Taxonomy" id="1121448"/>
    <lineage>
        <taxon>Bacteria</taxon>
        <taxon>Pseudomonadati</taxon>
        <taxon>Thermodesulfobacteriota</taxon>
        <taxon>Desulfovibrionia</taxon>
        <taxon>Desulfovibrionales</taxon>
        <taxon>Desulfovibrionaceae</taxon>
        <taxon>Megalodesulfovibrio</taxon>
    </lineage>
</organism>